<feature type="binding site" evidence="6 7">
    <location>
        <position position="453"/>
    </location>
    <ligand>
        <name>Ca(2+)</name>
        <dbReference type="ChEBI" id="CHEBI:29108"/>
    </ligand>
</feature>
<organism evidence="4 5">
    <name type="scientific">Rhodothermus marinus (strain ATCC 43812 / DSM 4252 / R-10)</name>
    <name type="common">Rhodothermus obamensis</name>
    <dbReference type="NCBI Taxonomy" id="518766"/>
    <lineage>
        <taxon>Bacteria</taxon>
        <taxon>Pseudomonadati</taxon>
        <taxon>Rhodothermota</taxon>
        <taxon>Rhodothermia</taxon>
        <taxon>Rhodothermales</taxon>
        <taxon>Rhodothermaceae</taxon>
        <taxon>Rhodothermus</taxon>
    </lineage>
</organism>
<feature type="signal peptide" evidence="2">
    <location>
        <begin position="1"/>
        <end position="20"/>
    </location>
</feature>
<dbReference type="PDB" id="8XXA">
    <property type="method" value="X-ray"/>
    <property type="resolution" value="1.55 A"/>
    <property type="chains" value="A=266-886"/>
</dbReference>
<dbReference type="Gene3D" id="2.60.40.4070">
    <property type="match status" value="1"/>
</dbReference>
<evidence type="ECO:0007829" key="6">
    <source>
        <dbReference type="PDB" id="8XX9"/>
    </source>
</evidence>
<evidence type="ECO:0000259" key="3">
    <source>
        <dbReference type="SMART" id="SM00642"/>
    </source>
</evidence>
<accession>D0MDJ8</accession>
<comment type="similarity">
    <text evidence="1">Belongs to the glycosyl hydrolase 13 family.</text>
</comment>
<dbReference type="OrthoDB" id="9761875at2"/>
<keyword evidence="6 7" id="KW-0479">Metal-binding</keyword>
<evidence type="ECO:0007829" key="7">
    <source>
        <dbReference type="PDB" id="8XXA"/>
    </source>
</evidence>
<feature type="binding site" evidence="6 7">
    <location>
        <position position="525"/>
    </location>
    <ligand>
        <name>Mn(2+)</name>
        <dbReference type="ChEBI" id="CHEBI:29035"/>
    </ligand>
</feature>
<keyword evidence="6 7" id="KW-0106">Calcium</keyword>
<dbReference type="Gene3D" id="2.60.40.10">
    <property type="entry name" value="Immunoglobulins"/>
    <property type="match status" value="1"/>
</dbReference>
<dbReference type="InterPro" id="IPR006047">
    <property type="entry name" value="GH13_cat_dom"/>
</dbReference>
<dbReference type="SMR" id="D0MDJ8"/>
<feature type="binding site" evidence="6 7">
    <location>
        <position position="450"/>
    </location>
    <ligand>
        <name>Ca(2+)</name>
        <dbReference type="ChEBI" id="CHEBI:29108"/>
    </ligand>
</feature>
<dbReference type="SMART" id="SM00642">
    <property type="entry name" value="Aamy"/>
    <property type="match status" value="1"/>
</dbReference>
<proteinExistence type="evidence at protein level"/>
<dbReference type="CDD" id="cd11350">
    <property type="entry name" value="AmyAc_4"/>
    <property type="match status" value="1"/>
</dbReference>
<dbReference type="RefSeq" id="WP_012842803.1">
    <property type="nucleotide sequence ID" value="NC_013501.1"/>
</dbReference>
<dbReference type="HOGENOM" id="CLU_005821_0_0_10"/>
<dbReference type="AlphaFoldDB" id="D0MDJ8"/>
<dbReference type="InterPro" id="IPR017853">
    <property type="entry name" value="GH"/>
</dbReference>
<feature type="binding site" evidence="6 7">
    <location>
        <position position="567"/>
    </location>
    <ligand>
        <name>Mn(2+)</name>
        <dbReference type="ChEBI" id="CHEBI:29035"/>
    </ligand>
</feature>
<feature type="binding site" evidence="6 7">
    <location>
        <position position="468"/>
    </location>
    <ligand>
        <name>Ca(2+)</name>
        <dbReference type="ChEBI" id="CHEBI:29108"/>
    </ligand>
</feature>
<reference evidence="6 7" key="2">
    <citation type="journal article" date="2024" name="Proteins">
        <title>Structural basis for the recognition of alpha-1,6-branched alpha-glucan by GH13_47 alpha-amylase from Rhodothermus marinus.</title>
        <authorList>
            <person name="Miyasaka Y."/>
            <person name="Yokoyama K."/>
            <person name="Kozono T."/>
            <person name="Kitano Y."/>
            <person name="Miyazaki T."/>
            <person name="Sakaguchi M."/>
            <person name="Nishikawa A."/>
            <person name="Tonozuka T."/>
        </authorList>
    </citation>
    <scope>X-RAY CRYSTALLOGRAPHY (1.55 ANGSTROMS) OF 266-886 IN COMPLEX WITH CA(2+) AND MN(2+)</scope>
    <scope>DISULFIDE BONDS</scope>
</reference>
<evidence type="ECO:0000256" key="2">
    <source>
        <dbReference type="SAM" id="SignalP"/>
    </source>
</evidence>
<dbReference type="Gene3D" id="3.20.20.80">
    <property type="entry name" value="Glycosidases"/>
    <property type="match status" value="1"/>
</dbReference>
<dbReference type="InterPro" id="IPR013783">
    <property type="entry name" value="Ig-like_fold"/>
</dbReference>
<feature type="domain" description="Glycosyl hydrolase family 13 catalytic" evidence="3">
    <location>
        <begin position="413"/>
        <end position="791"/>
    </location>
</feature>
<dbReference type="Pfam" id="PF00128">
    <property type="entry name" value="Alpha-amylase"/>
    <property type="match status" value="2"/>
</dbReference>
<feature type="chain" id="PRO_5003010823" evidence="2">
    <location>
        <begin position="21"/>
        <end position="990"/>
    </location>
</feature>
<dbReference type="PANTHER" id="PTHR43002">
    <property type="entry name" value="GLYCOGEN DEBRANCHING ENZYME"/>
    <property type="match status" value="1"/>
</dbReference>
<keyword evidence="2" id="KW-0732">Signal</keyword>
<dbReference type="STRING" id="518766.Rmar_0285"/>
<feature type="binding site" evidence="6 7">
    <location>
        <position position="451"/>
    </location>
    <ligand>
        <name>Ca(2+)</name>
        <dbReference type="ChEBI" id="CHEBI:29108"/>
    </ligand>
</feature>
<keyword evidence="5" id="KW-1185">Reference proteome</keyword>
<dbReference type="InterPro" id="IPR014756">
    <property type="entry name" value="Ig_E-set"/>
</dbReference>
<feature type="disulfide bond" evidence="6 7">
    <location>
        <begin position="746"/>
        <end position="754"/>
    </location>
</feature>
<dbReference type="KEGG" id="rmr:Rmar_0285"/>
<dbReference type="InterPro" id="IPR026444">
    <property type="entry name" value="Secre_tail"/>
</dbReference>
<evidence type="ECO:0000313" key="4">
    <source>
        <dbReference type="EMBL" id="ACY47191.1"/>
    </source>
</evidence>
<dbReference type="eggNOG" id="COG1523">
    <property type="taxonomic scope" value="Bacteria"/>
</dbReference>
<keyword evidence="6 7" id="KW-0002">3D-structure</keyword>
<dbReference type="PDB" id="8XX9">
    <property type="method" value="X-ray"/>
    <property type="resolution" value="1.55 A"/>
    <property type="chains" value="A=266-886"/>
</dbReference>
<dbReference type="CAZy" id="GH13">
    <property type="family name" value="Glycoside Hydrolase Family 13"/>
</dbReference>
<feature type="binding site" evidence="6 7">
    <location>
        <position position="532"/>
    </location>
    <ligand>
        <name>Mn(2+)</name>
        <dbReference type="ChEBI" id="CHEBI:29035"/>
    </ligand>
</feature>
<reference evidence="4 5" key="1">
    <citation type="journal article" date="2009" name="Stand. Genomic Sci.">
        <title>Complete genome sequence of Rhodothermus marinus type strain (R-10).</title>
        <authorList>
            <person name="Nolan M."/>
            <person name="Tindall B.J."/>
            <person name="Pomrenke H."/>
            <person name="Lapidus A."/>
            <person name="Copeland A."/>
            <person name="Glavina Del Rio T."/>
            <person name="Lucas S."/>
            <person name="Chen F."/>
            <person name="Tice H."/>
            <person name="Cheng J.F."/>
            <person name="Saunders E."/>
            <person name="Han C."/>
            <person name="Bruce D."/>
            <person name="Goodwin L."/>
            <person name="Chain P."/>
            <person name="Pitluck S."/>
            <person name="Ovchinikova G."/>
            <person name="Pati A."/>
            <person name="Ivanova N."/>
            <person name="Mavromatis K."/>
            <person name="Chen A."/>
            <person name="Palaniappan K."/>
            <person name="Land M."/>
            <person name="Hauser L."/>
            <person name="Chang Y.J."/>
            <person name="Jeffries C.D."/>
            <person name="Brettin T."/>
            <person name="Goker M."/>
            <person name="Bristow J."/>
            <person name="Eisen J.A."/>
            <person name="Markowitz V."/>
            <person name="Hugenholtz P."/>
            <person name="Kyrpides N.C."/>
            <person name="Klenk H.P."/>
            <person name="Detter J.C."/>
        </authorList>
    </citation>
    <scope>NUCLEOTIDE SEQUENCE [LARGE SCALE GENOMIC DNA]</scope>
    <source>
        <strain evidence="5">ATCC 43812 / DSM 4252 / R-10</strain>
    </source>
</reference>
<sequence>MRRFWLFALLFWYGATVASGQVVWTDPAVVRVDRPVTIYFNAKEGTGGLAGYTGDVYAHTGVITNESRTDTDWRYVKADWGENRADIRMERIGEDLYRLHIPDIRAYYQDYSGTPPPGAPPWDNIYDEQILKLAFVFRNADGSREGKDVGGRDIFVDVAPPGLAVTFAAPSVTPLRPLIAPRDTSVEVVAVADPGAGATLTAFRLLVEGVEVAQTTDDTLRYTLTLNVPGRFDVLAIAENSLGEADTAAFYAVRNPAVEDRPRPPGIEDGINYDPNDPTRVTLSLYAPGKSFVYVIGDFTNWEVDPAYFMYRDAPRPDSVHWWITIEGLTPGQEYAFQYFIDGELRLADLFAHKVLDPWHDPFIPSSTYPNLKPYPTGKTEGIVAVLQPGAPQYQWQVTDFERPPAHELVIYELLLRDFVAKHDYATLIDTLDYLERLGVNAIELMPVAEFDGNISWGYNPAFHLAPDKYYGPADDLKRFVDECHRRGIAVILDVVYNHATGNSPLVQLYGPTADNPFINIPARHPFNVFYDLNHEHPYIQYWLDRANRYWLEEFRVDGFRFDLSKGFTQKYTDNDVGAWSAYDASRIRLLKRMADAIWAVDSTAYIILEHFADNQEEKELAAYGQDRGRAGMLLWHNLNRAFSQSVMGYLNDPNFSSDLTTIYYKNRGFPTPNLIAYMESHDEQWLMYRMRAYGARQGSYDVRSLPVALDRMKLAGAFFFTVPGPKMIWQFGELGYGYGERGEQCLEGAGDSCPSIAPGRIDPKPIRWDYRNDPLRMKLYKTWAELLRLRREHAVFRSPETQVRMRLQHGVPGRWLSLTHPELSVVVVGNFGLEPLVVTPTFPQTGTWYDYFNGDSLVVDDPNTGIELLPGEFRLYTNRYVGQAEPGLITVGVASGDASTRPERVRLETPFPNPFRTQVTLRYALPEPMRVKLAVYDLLGRRIATLADGLQAAGRHTITWMPEKLAAGLYLVRLEAGGHTETRPVLFAP</sequence>
<dbReference type="EMBL" id="CP001807">
    <property type="protein sequence ID" value="ACY47191.1"/>
    <property type="molecule type" value="Genomic_DNA"/>
</dbReference>
<gene>
    <name evidence="4" type="ordered locus">Rmar_0285</name>
</gene>
<protein>
    <submittedName>
        <fullName evidence="4">Alpha amylase catalytic region</fullName>
    </submittedName>
</protein>
<feature type="binding site" evidence="6 7">
    <location>
        <position position="498"/>
    </location>
    <ligand>
        <name>Mn(2+)</name>
        <dbReference type="ChEBI" id="CHEBI:29035"/>
    </ligand>
</feature>
<dbReference type="GO" id="GO:0005975">
    <property type="term" value="P:carbohydrate metabolic process"/>
    <property type="evidence" value="ECO:0007669"/>
    <property type="project" value="InterPro"/>
</dbReference>
<dbReference type="NCBIfam" id="TIGR04183">
    <property type="entry name" value="Por_Secre_tail"/>
    <property type="match status" value="1"/>
</dbReference>
<evidence type="ECO:0000256" key="1">
    <source>
        <dbReference type="ARBA" id="ARBA00008061"/>
    </source>
</evidence>
<dbReference type="SUPFAM" id="SSF81296">
    <property type="entry name" value="E set domains"/>
    <property type="match status" value="1"/>
</dbReference>
<evidence type="ECO:0000313" key="5">
    <source>
        <dbReference type="Proteomes" id="UP000002221"/>
    </source>
</evidence>
<name>D0MDJ8_RHOM4</name>
<dbReference type="Proteomes" id="UP000002221">
    <property type="component" value="Chromosome"/>
</dbReference>
<dbReference type="GO" id="GO:0046872">
    <property type="term" value="F:metal ion binding"/>
    <property type="evidence" value="ECO:0007669"/>
    <property type="project" value="UniProtKB-KW"/>
</dbReference>
<dbReference type="SUPFAM" id="SSF51445">
    <property type="entry name" value="(Trans)glycosidases"/>
    <property type="match status" value="1"/>
</dbReference>